<keyword evidence="5 7" id="KW-1133">Transmembrane helix</keyword>
<dbReference type="Proteomes" id="UP000886355">
    <property type="component" value="Unassembled WGS sequence"/>
</dbReference>
<comment type="caution">
    <text evidence="9">The sequence shown here is derived from an EMBL/GenBank/DDBJ whole genome shotgun (WGS) entry which is preliminary data.</text>
</comment>
<gene>
    <name evidence="9" type="ORF">ENG14_05545</name>
</gene>
<dbReference type="InterPro" id="IPR000515">
    <property type="entry name" value="MetI-like"/>
</dbReference>
<feature type="transmembrane region" description="Helical" evidence="7">
    <location>
        <begin position="24"/>
        <end position="45"/>
    </location>
</feature>
<keyword evidence="3" id="KW-1003">Cell membrane</keyword>
<keyword evidence="4 7" id="KW-0812">Transmembrane</keyword>
<reference evidence="9" key="1">
    <citation type="journal article" date="2020" name="mSystems">
        <title>Genome- and Community-Level Interaction Insights into Carbon Utilization and Element Cycling Functions of Hydrothermarchaeota in Hydrothermal Sediment.</title>
        <authorList>
            <person name="Zhou Z."/>
            <person name="Liu Y."/>
            <person name="Xu W."/>
            <person name="Pan J."/>
            <person name="Luo Z.H."/>
            <person name="Li M."/>
        </authorList>
    </citation>
    <scope>NUCLEOTIDE SEQUENCE [LARGE SCALE GENOMIC DNA]</scope>
    <source>
        <strain evidence="9">HyVt-19</strain>
    </source>
</reference>
<evidence type="ECO:0000256" key="2">
    <source>
        <dbReference type="ARBA" id="ARBA00022448"/>
    </source>
</evidence>
<keyword evidence="2 7" id="KW-0813">Transport</keyword>
<feature type="transmembrane region" description="Helical" evidence="7">
    <location>
        <begin position="121"/>
        <end position="147"/>
    </location>
</feature>
<feature type="domain" description="ABC transmembrane type-1" evidence="8">
    <location>
        <begin position="84"/>
        <end position="294"/>
    </location>
</feature>
<dbReference type="Pfam" id="PF00528">
    <property type="entry name" value="BPD_transp_1"/>
    <property type="match status" value="1"/>
</dbReference>
<sequence length="305" mass="34629">MSSLRRKFSFKAGKLTLGNRQKRFGYLIVAPSVIILLLSIAYPTFYMFMISFFRWSIIPTLPRYFVGLENYLSMFSDNNFYRSIVATFIFLGGAVTLEFFLGFGLAILLSKSSLRWLRMAYLFPAVIAPVVVGLMWRFMLSFDLGVINYLINLFGFEPVNWLGKPTAAMLSIILVDVWQWTPFVMLIMLAGIESLPAEPFEAALVDGASTLQVFRFLMVPLLLPIITIVLMFRALDAFKAFDIVYMVTRGGPANATDLLSLTIYRKAFFENNLGYAAAESVLMIALATVMTRMFIRLLSRFQRIS</sequence>
<keyword evidence="6 7" id="KW-0472">Membrane</keyword>
<dbReference type="PANTHER" id="PTHR43005">
    <property type="entry name" value="BLR7065 PROTEIN"/>
    <property type="match status" value="1"/>
</dbReference>
<comment type="subcellular location">
    <subcellularLocation>
        <location evidence="1 7">Cell membrane</location>
        <topology evidence="1 7">Multi-pass membrane protein</topology>
    </subcellularLocation>
</comment>
<feature type="transmembrane region" description="Helical" evidence="7">
    <location>
        <begin position="213"/>
        <end position="235"/>
    </location>
</feature>
<evidence type="ECO:0000256" key="1">
    <source>
        <dbReference type="ARBA" id="ARBA00004651"/>
    </source>
</evidence>
<evidence type="ECO:0000259" key="8">
    <source>
        <dbReference type="PROSITE" id="PS50928"/>
    </source>
</evidence>
<evidence type="ECO:0000256" key="6">
    <source>
        <dbReference type="ARBA" id="ARBA00023136"/>
    </source>
</evidence>
<feature type="transmembrane region" description="Helical" evidence="7">
    <location>
        <begin position="80"/>
        <end position="109"/>
    </location>
</feature>
<evidence type="ECO:0000256" key="4">
    <source>
        <dbReference type="ARBA" id="ARBA00022692"/>
    </source>
</evidence>
<dbReference type="GO" id="GO:0005886">
    <property type="term" value="C:plasma membrane"/>
    <property type="evidence" value="ECO:0007669"/>
    <property type="project" value="UniProtKB-SubCell"/>
</dbReference>
<dbReference type="PANTHER" id="PTHR43005:SF1">
    <property type="entry name" value="SPERMIDINE_PUTRESCINE TRANSPORT SYSTEM PERMEASE PROTEIN"/>
    <property type="match status" value="1"/>
</dbReference>
<dbReference type="Gene3D" id="1.10.3720.10">
    <property type="entry name" value="MetI-like"/>
    <property type="match status" value="1"/>
</dbReference>
<feature type="transmembrane region" description="Helical" evidence="7">
    <location>
        <begin position="167"/>
        <end position="192"/>
    </location>
</feature>
<evidence type="ECO:0000256" key="7">
    <source>
        <dbReference type="RuleBase" id="RU363032"/>
    </source>
</evidence>
<dbReference type="CDD" id="cd06261">
    <property type="entry name" value="TM_PBP2"/>
    <property type="match status" value="1"/>
</dbReference>
<evidence type="ECO:0000256" key="5">
    <source>
        <dbReference type="ARBA" id="ARBA00022989"/>
    </source>
</evidence>
<dbReference type="InterPro" id="IPR035906">
    <property type="entry name" value="MetI-like_sf"/>
</dbReference>
<dbReference type="PROSITE" id="PS50928">
    <property type="entry name" value="ABC_TM1"/>
    <property type="match status" value="1"/>
</dbReference>
<feature type="transmembrane region" description="Helical" evidence="7">
    <location>
        <begin position="273"/>
        <end position="295"/>
    </location>
</feature>
<organism evidence="9">
    <name type="scientific">Thermodesulforhabdus norvegica</name>
    <dbReference type="NCBI Taxonomy" id="39841"/>
    <lineage>
        <taxon>Bacteria</taxon>
        <taxon>Pseudomonadati</taxon>
        <taxon>Thermodesulfobacteriota</taxon>
        <taxon>Syntrophobacteria</taxon>
        <taxon>Syntrophobacterales</taxon>
        <taxon>Thermodesulforhabdaceae</taxon>
        <taxon>Thermodesulforhabdus</taxon>
    </lineage>
</organism>
<dbReference type="AlphaFoldDB" id="A0A7C0WSK3"/>
<name>A0A7C0WSK3_9BACT</name>
<protein>
    <submittedName>
        <fullName evidence="9">Sugar ABC transporter permease</fullName>
    </submittedName>
</protein>
<dbReference type="EMBL" id="DQZW01000261">
    <property type="protein sequence ID" value="HDL90349.1"/>
    <property type="molecule type" value="Genomic_DNA"/>
</dbReference>
<comment type="similarity">
    <text evidence="7">Belongs to the binding-protein-dependent transport system permease family.</text>
</comment>
<dbReference type="GO" id="GO:0055085">
    <property type="term" value="P:transmembrane transport"/>
    <property type="evidence" value="ECO:0007669"/>
    <property type="project" value="InterPro"/>
</dbReference>
<evidence type="ECO:0000256" key="3">
    <source>
        <dbReference type="ARBA" id="ARBA00022475"/>
    </source>
</evidence>
<dbReference type="SUPFAM" id="SSF161098">
    <property type="entry name" value="MetI-like"/>
    <property type="match status" value="1"/>
</dbReference>
<evidence type="ECO:0000313" key="9">
    <source>
        <dbReference type="EMBL" id="HDL90349.1"/>
    </source>
</evidence>
<accession>A0A7C0WSK3</accession>
<proteinExistence type="inferred from homology"/>